<evidence type="ECO:0000313" key="4">
    <source>
        <dbReference type="Proteomes" id="UP000199387"/>
    </source>
</evidence>
<dbReference type="EMBL" id="FMZA01000005">
    <property type="protein sequence ID" value="SDC28216.1"/>
    <property type="molecule type" value="Genomic_DNA"/>
</dbReference>
<dbReference type="CDD" id="cd03134">
    <property type="entry name" value="GATase1_PfpI_like"/>
    <property type="match status" value="1"/>
</dbReference>
<dbReference type="InterPro" id="IPR002818">
    <property type="entry name" value="DJ-1/PfpI"/>
</dbReference>
<accession>A0A1G6KD25</accession>
<dbReference type="PANTHER" id="PTHR42733">
    <property type="entry name" value="DJ-1 PROTEIN"/>
    <property type="match status" value="1"/>
</dbReference>
<dbReference type="PANTHER" id="PTHR42733:SF13">
    <property type="entry name" value="DJ-1_PFPI DOMAIN-CONTAINING PROTEIN"/>
    <property type="match status" value="1"/>
</dbReference>
<gene>
    <name evidence="3" type="ORF">SAMN04488112_105161</name>
</gene>
<organism evidence="3 4">
    <name type="scientific">Melghirimyces thermohalophilus</name>
    <dbReference type="NCBI Taxonomy" id="1236220"/>
    <lineage>
        <taxon>Bacteria</taxon>
        <taxon>Bacillati</taxon>
        <taxon>Bacillota</taxon>
        <taxon>Bacilli</taxon>
        <taxon>Bacillales</taxon>
        <taxon>Thermoactinomycetaceae</taxon>
        <taxon>Melghirimyces</taxon>
    </lineage>
</organism>
<evidence type="ECO:0000256" key="1">
    <source>
        <dbReference type="ARBA" id="ARBA00008542"/>
    </source>
</evidence>
<evidence type="ECO:0000313" key="3">
    <source>
        <dbReference type="EMBL" id="SDC28216.1"/>
    </source>
</evidence>
<dbReference type="OrthoDB" id="9792284at2"/>
<reference evidence="3 4" key="1">
    <citation type="submission" date="2016-10" db="EMBL/GenBank/DDBJ databases">
        <authorList>
            <person name="de Groot N.N."/>
        </authorList>
    </citation>
    <scope>NUCLEOTIDE SEQUENCE [LARGE SCALE GENOMIC DNA]</scope>
    <source>
        <strain evidence="3 4">DSM 45514</strain>
    </source>
</reference>
<evidence type="ECO:0000259" key="2">
    <source>
        <dbReference type="Pfam" id="PF01965"/>
    </source>
</evidence>
<feature type="domain" description="DJ-1/PfpI" evidence="2">
    <location>
        <begin position="6"/>
        <end position="167"/>
    </location>
</feature>
<dbReference type="AlphaFoldDB" id="A0A1G6KD25"/>
<dbReference type="GO" id="GO:0006508">
    <property type="term" value="P:proteolysis"/>
    <property type="evidence" value="ECO:0007669"/>
    <property type="project" value="UniProtKB-KW"/>
</dbReference>
<dbReference type="GO" id="GO:0008233">
    <property type="term" value="F:peptidase activity"/>
    <property type="evidence" value="ECO:0007669"/>
    <property type="project" value="UniProtKB-KW"/>
</dbReference>
<dbReference type="Proteomes" id="UP000199387">
    <property type="component" value="Unassembled WGS sequence"/>
</dbReference>
<comment type="similarity">
    <text evidence="1">Belongs to the peptidase C56 family.</text>
</comment>
<keyword evidence="3" id="KW-0378">Hydrolase</keyword>
<dbReference type="InterPro" id="IPR006286">
    <property type="entry name" value="C56_PfpI-like"/>
</dbReference>
<dbReference type="Gene3D" id="3.40.50.880">
    <property type="match status" value="1"/>
</dbReference>
<name>A0A1G6KD25_9BACL</name>
<protein>
    <submittedName>
        <fullName evidence="3">Protease I</fullName>
    </submittedName>
</protein>
<dbReference type="RefSeq" id="WP_091567344.1">
    <property type="nucleotide sequence ID" value="NZ_FMZA01000005.1"/>
</dbReference>
<dbReference type="InterPro" id="IPR029062">
    <property type="entry name" value="Class_I_gatase-like"/>
</dbReference>
<dbReference type="NCBIfam" id="TIGR01382">
    <property type="entry name" value="PfpI"/>
    <property type="match status" value="1"/>
</dbReference>
<proteinExistence type="inferred from homology"/>
<sequence>MRLKGKKVVCFVDREFEDLELWYPVIRLREEGAKVDLAGDEAGKVYNGKYGVPATSDKAYAELDPRDYDGVLVPGGWAPDKIRRFPEVHSFIQEMDRAGKPIGQICHAGWVLISAGILQNRTVTSTPGIKDDMINAGATWVDEPVVVDGNLVSSRRPPDLAPYAKAYCDLLAKK</sequence>
<dbReference type="PROSITE" id="PS51276">
    <property type="entry name" value="PEPTIDASE_C56_PFPI"/>
    <property type="match status" value="1"/>
</dbReference>
<dbReference type="STRING" id="1236220.SAMN04488112_105161"/>
<dbReference type="SUPFAM" id="SSF52317">
    <property type="entry name" value="Class I glutamine amidotransferase-like"/>
    <property type="match status" value="1"/>
</dbReference>
<keyword evidence="4" id="KW-1185">Reference proteome</keyword>
<keyword evidence="3" id="KW-0645">Protease</keyword>
<dbReference type="Pfam" id="PF01965">
    <property type="entry name" value="DJ-1_PfpI"/>
    <property type="match status" value="1"/>
</dbReference>